<protein>
    <submittedName>
        <fullName evidence="1">Uncharacterized protein</fullName>
    </submittedName>
</protein>
<dbReference type="EMBL" id="JBHUMJ010000003">
    <property type="protein sequence ID" value="MFD2701950.1"/>
    <property type="molecule type" value="Genomic_DNA"/>
</dbReference>
<organism evidence="1 2">
    <name type="scientific">Paenibacillus shunpengii</name>
    <dbReference type="NCBI Taxonomy" id="2054424"/>
    <lineage>
        <taxon>Bacteria</taxon>
        <taxon>Bacillati</taxon>
        <taxon>Bacillota</taxon>
        <taxon>Bacilli</taxon>
        <taxon>Bacillales</taxon>
        <taxon>Paenibacillaceae</taxon>
        <taxon>Paenibacillus</taxon>
    </lineage>
</organism>
<evidence type="ECO:0000313" key="1">
    <source>
        <dbReference type="EMBL" id="MFD2701950.1"/>
    </source>
</evidence>
<proteinExistence type="predicted"/>
<keyword evidence="2" id="KW-1185">Reference proteome</keyword>
<dbReference type="Proteomes" id="UP001597540">
    <property type="component" value="Unassembled WGS sequence"/>
</dbReference>
<sequence length="145" mass="16933">MDSFTFKIIGEGTDKIVTLKVESQIIYEGPSYCLVTSVDNVLGLRLNFGFTWIEYLYSIKSLEEYLLLLPVKEHYRYAKQFIFSKSDLMKLWDGLGYDFEDDQAYITDANPTDILCHWLLSSRVHFQELKLDAMRKEIRKIAVGL</sequence>
<reference evidence="2" key="1">
    <citation type="journal article" date="2019" name="Int. J. Syst. Evol. Microbiol.">
        <title>The Global Catalogue of Microorganisms (GCM) 10K type strain sequencing project: providing services to taxonomists for standard genome sequencing and annotation.</title>
        <authorList>
            <consortium name="The Broad Institute Genomics Platform"/>
            <consortium name="The Broad Institute Genome Sequencing Center for Infectious Disease"/>
            <person name="Wu L."/>
            <person name="Ma J."/>
        </authorList>
    </citation>
    <scope>NUCLEOTIDE SEQUENCE [LARGE SCALE GENOMIC DNA]</scope>
    <source>
        <strain evidence="2">KCTC 33849</strain>
    </source>
</reference>
<dbReference type="RefSeq" id="WP_379263322.1">
    <property type="nucleotide sequence ID" value="NZ_JBHUMJ010000003.1"/>
</dbReference>
<accession>A0ABW5SQ78</accession>
<name>A0ABW5SQ78_9BACL</name>
<comment type="caution">
    <text evidence="1">The sequence shown here is derived from an EMBL/GenBank/DDBJ whole genome shotgun (WGS) entry which is preliminary data.</text>
</comment>
<gene>
    <name evidence="1" type="ORF">ACFSVM_15910</name>
</gene>
<evidence type="ECO:0000313" key="2">
    <source>
        <dbReference type="Proteomes" id="UP001597540"/>
    </source>
</evidence>